<sequence length="94" mass="9819">MSKALLAAGLLVAAASGAALAQQSFSAWGHDFDLSPVSPSSASPHQAQIVVATDRKTGRKFNCLKLPNGKMMAVVPINSLKGMPEVSEEDMIHS</sequence>
<name>A0ABU9ZAR9_9HYPH</name>
<dbReference type="Proteomes" id="UP001404845">
    <property type="component" value="Unassembled WGS sequence"/>
</dbReference>
<keyword evidence="1" id="KW-0732">Signal</keyword>
<comment type="caution">
    <text evidence="2">The sequence shown here is derived from an EMBL/GenBank/DDBJ whole genome shotgun (WGS) entry which is preliminary data.</text>
</comment>
<dbReference type="EMBL" id="JAQYXL010000001">
    <property type="protein sequence ID" value="MEN3228358.1"/>
    <property type="molecule type" value="Genomic_DNA"/>
</dbReference>
<evidence type="ECO:0000313" key="3">
    <source>
        <dbReference type="Proteomes" id="UP001404845"/>
    </source>
</evidence>
<feature type="chain" id="PRO_5045413596" evidence="1">
    <location>
        <begin position="22"/>
        <end position="94"/>
    </location>
</feature>
<reference evidence="2 3" key="1">
    <citation type="journal article" date="2023" name="PLoS ONE">
        <title>Complete genome assembly of Hawai'i environmental nontuberculous mycobacteria reveals unexpected co-isolation with methylobacteria.</title>
        <authorList>
            <person name="Hendrix J."/>
            <person name="Epperson L.E."/>
            <person name="Tong E.I."/>
            <person name="Chan Y.L."/>
            <person name="Hasan N.A."/>
            <person name="Dawrs S.N."/>
            <person name="Norton G.J."/>
            <person name="Virdi R."/>
            <person name="Crooks J.L."/>
            <person name="Chan E.D."/>
            <person name="Honda J.R."/>
            <person name="Strong M."/>
        </authorList>
    </citation>
    <scope>NUCLEOTIDE SEQUENCE [LARGE SCALE GENOMIC DNA]</scope>
    <source>
        <strain evidence="2 3">NJH_HI01</strain>
    </source>
</reference>
<feature type="signal peptide" evidence="1">
    <location>
        <begin position="1"/>
        <end position="21"/>
    </location>
</feature>
<proteinExistence type="predicted"/>
<evidence type="ECO:0000256" key="1">
    <source>
        <dbReference type="SAM" id="SignalP"/>
    </source>
</evidence>
<evidence type="ECO:0000313" key="2">
    <source>
        <dbReference type="EMBL" id="MEN3228358.1"/>
    </source>
</evidence>
<organism evidence="2 3">
    <name type="scientific">Methylorubrum rhodesianum</name>
    <dbReference type="NCBI Taxonomy" id="29427"/>
    <lineage>
        <taxon>Bacteria</taxon>
        <taxon>Pseudomonadati</taxon>
        <taxon>Pseudomonadota</taxon>
        <taxon>Alphaproteobacteria</taxon>
        <taxon>Hyphomicrobiales</taxon>
        <taxon>Methylobacteriaceae</taxon>
        <taxon>Methylorubrum</taxon>
    </lineage>
</organism>
<keyword evidence="3" id="KW-1185">Reference proteome</keyword>
<gene>
    <name evidence="2" type="ORF">PUR21_12060</name>
</gene>
<dbReference type="RefSeq" id="WP_043766068.1">
    <property type="nucleotide sequence ID" value="NZ_JAQYXL010000001.1"/>
</dbReference>
<protein>
    <submittedName>
        <fullName evidence="2">Uncharacterized protein</fullName>
    </submittedName>
</protein>
<accession>A0ABU9ZAR9</accession>